<protein>
    <submittedName>
        <fullName evidence="1">Uncharacterized protein</fullName>
    </submittedName>
</protein>
<evidence type="ECO:0000313" key="1">
    <source>
        <dbReference type="EMBL" id="OAQ25697.1"/>
    </source>
</evidence>
<organism evidence="1 2">
    <name type="scientific">Linnemannia elongata AG-77</name>
    <dbReference type="NCBI Taxonomy" id="1314771"/>
    <lineage>
        <taxon>Eukaryota</taxon>
        <taxon>Fungi</taxon>
        <taxon>Fungi incertae sedis</taxon>
        <taxon>Mucoromycota</taxon>
        <taxon>Mortierellomycotina</taxon>
        <taxon>Mortierellomycetes</taxon>
        <taxon>Mortierellales</taxon>
        <taxon>Mortierellaceae</taxon>
        <taxon>Linnemannia</taxon>
    </lineage>
</organism>
<dbReference type="AlphaFoldDB" id="A0A197JKF2"/>
<reference evidence="1 2" key="1">
    <citation type="submission" date="2016-05" db="EMBL/GenBank/DDBJ databases">
        <title>Genome sequencing reveals origins of a unique bacterial endosymbiosis in the earliest lineages of terrestrial Fungi.</title>
        <authorList>
            <consortium name="DOE Joint Genome Institute"/>
            <person name="Uehling J."/>
            <person name="Gryganskyi A."/>
            <person name="Hameed K."/>
            <person name="Tschaplinski T."/>
            <person name="Misztal P."/>
            <person name="Wu S."/>
            <person name="Desiro A."/>
            <person name="Vande Pol N."/>
            <person name="Du Z.-Y."/>
            <person name="Zienkiewicz A."/>
            <person name="Zienkiewicz K."/>
            <person name="Morin E."/>
            <person name="Tisserant E."/>
            <person name="Splivallo R."/>
            <person name="Hainaut M."/>
            <person name="Henrissat B."/>
            <person name="Ohm R."/>
            <person name="Kuo A."/>
            <person name="Yan J."/>
            <person name="Lipzen A."/>
            <person name="Nolan M."/>
            <person name="Labutti K."/>
            <person name="Barry K."/>
            <person name="Goldstein A."/>
            <person name="Labbe J."/>
            <person name="Schadt C."/>
            <person name="Tuskan G."/>
            <person name="Grigoriev I."/>
            <person name="Martin F."/>
            <person name="Vilgalys R."/>
            <person name="Bonito G."/>
        </authorList>
    </citation>
    <scope>NUCLEOTIDE SEQUENCE [LARGE SCALE GENOMIC DNA]</scope>
    <source>
        <strain evidence="1 2">AG-77</strain>
    </source>
</reference>
<sequence>MAPSGLNLDHRRARQARMVSWEADILQEERDDLSSIRAKEGVVGELIGKTGGDKALEEELRNLGKKVDVKSMLEQIDSGHFVCWPNLHKISLYDDSELGRRPAAEMKRLFPGYVPAK</sequence>
<dbReference type="OrthoDB" id="2375553at2759"/>
<accession>A0A197JKF2</accession>
<name>A0A197JKF2_9FUNG</name>
<dbReference type="Proteomes" id="UP000078512">
    <property type="component" value="Unassembled WGS sequence"/>
</dbReference>
<keyword evidence="2" id="KW-1185">Reference proteome</keyword>
<proteinExistence type="predicted"/>
<dbReference type="EMBL" id="KV442075">
    <property type="protein sequence ID" value="OAQ25697.1"/>
    <property type="molecule type" value="Genomic_DNA"/>
</dbReference>
<gene>
    <name evidence="1" type="ORF">K457DRAFT_140872</name>
</gene>
<evidence type="ECO:0000313" key="2">
    <source>
        <dbReference type="Proteomes" id="UP000078512"/>
    </source>
</evidence>